<dbReference type="SUPFAM" id="SSF52540">
    <property type="entry name" value="P-loop containing nucleoside triphosphate hydrolases"/>
    <property type="match status" value="1"/>
</dbReference>
<sequence length="460" mass="52011">MLTPKQIVEKLDQFIVGQHEAKKAVAIALRNRYRRSLLDEKLRDEVVPKNILMIGPTGVGKTEIARRLAKLVGAPFVKVEATKFTEVGYVGRDVESMVRDLVETSVRIVKEKKMNEVKEQAEQLANKRLVELLVPGKTKQPMKNPFELLFGGAAEQQTTNVSDDQQLAERRRQVAWQLANGQLENEIVTVEIEEQQPIMFDLFQGAGMEQMGVNMQDMLSSFMPKKRKKRKLKVKEARHVLANEEAQKLIDMDEVTQEAIRLAEQSGIIFIDEIDKIARKGQVGSSADVSREGVQRDILPIVEGSTVMTKYGPVKTDYILFIAAGAFHMAKPSDLIPELQGRFPIRVELTKLTVDDFVKILVEPNNALLKQYVALLATEGIQLEFSDDAIRKIAEVAFEVNQQTDNIGARRLHTIMEKLLEDLLYEASDVHLEKVVITPQYVEKKLGNIVRNKDLSEFIL</sequence>
<reference evidence="11 12" key="1">
    <citation type="submission" date="2020-08" db="EMBL/GenBank/DDBJ databases">
        <title>Genomic Encyclopedia of Type Strains, Phase IV (KMG-IV): sequencing the most valuable type-strain genomes for metagenomic binning, comparative biology and taxonomic classification.</title>
        <authorList>
            <person name="Goeker M."/>
        </authorList>
    </citation>
    <scope>NUCLEOTIDE SEQUENCE [LARGE SCALE GENOMIC DNA]</scope>
    <source>
        <strain evidence="11 12">DSM 23211</strain>
    </source>
</reference>
<evidence type="ECO:0000256" key="6">
    <source>
        <dbReference type="ARBA" id="ARBA00023186"/>
    </source>
</evidence>
<keyword evidence="11" id="KW-0645">Protease</keyword>
<dbReference type="InterPro" id="IPR050052">
    <property type="entry name" value="ATP-dep_Clp_protease_ClpX"/>
</dbReference>
<dbReference type="FunFam" id="3.40.50.300:FF:000213">
    <property type="entry name" value="ATP-dependent protease ATPase subunit HslU"/>
    <property type="match status" value="1"/>
</dbReference>
<evidence type="ECO:0000256" key="2">
    <source>
        <dbReference type="ARBA" id="ARBA00009771"/>
    </source>
</evidence>
<dbReference type="Gene3D" id="1.10.8.10">
    <property type="entry name" value="DNA helicase RuvA subunit, C-terminal domain"/>
    <property type="match status" value="2"/>
</dbReference>
<dbReference type="Gene3D" id="3.40.50.300">
    <property type="entry name" value="P-loop containing nucleotide triphosphate hydrolases"/>
    <property type="match status" value="2"/>
</dbReference>
<dbReference type="Pfam" id="PF00004">
    <property type="entry name" value="AAA"/>
    <property type="match status" value="1"/>
</dbReference>
<gene>
    <name evidence="8" type="primary">hslU</name>
    <name evidence="11" type="ORF">HNQ82_000615</name>
</gene>
<dbReference type="SMART" id="SM00382">
    <property type="entry name" value="AAA"/>
    <property type="match status" value="1"/>
</dbReference>
<name>A0A7X0DA74_9BACL</name>
<keyword evidence="12" id="KW-1185">Reference proteome</keyword>
<feature type="binding site" evidence="8">
    <location>
        <begin position="58"/>
        <end position="63"/>
    </location>
    <ligand>
        <name>ATP</name>
        <dbReference type="ChEBI" id="CHEBI:30616"/>
    </ligand>
</feature>
<dbReference type="Gene3D" id="1.10.8.60">
    <property type="match status" value="1"/>
</dbReference>
<feature type="binding site" evidence="8">
    <location>
        <position position="410"/>
    </location>
    <ligand>
        <name>ATP</name>
        <dbReference type="ChEBI" id="CHEBI:30616"/>
    </ligand>
</feature>
<evidence type="ECO:0000259" key="9">
    <source>
        <dbReference type="SMART" id="SM00382"/>
    </source>
</evidence>
<keyword evidence="6 8" id="KW-0143">Chaperone</keyword>
<dbReference type="InterPro" id="IPR019489">
    <property type="entry name" value="Clp_ATPase_C"/>
</dbReference>
<feature type="binding site" evidence="8">
    <location>
        <position position="16"/>
    </location>
    <ligand>
        <name>ATP</name>
        <dbReference type="ChEBI" id="CHEBI:30616"/>
    </ligand>
</feature>
<dbReference type="GO" id="GO:0008233">
    <property type="term" value="F:peptidase activity"/>
    <property type="evidence" value="ECO:0007669"/>
    <property type="project" value="UniProtKB-KW"/>
</dbReference>
<dbReference type="Pfam" id="PF07724">
    <property type="entry name" value="AAA_2"/>
    <property type="match status" value="1"/>
</dbReference>
<comment type="subunit">
    <text evidence="7">A double ring-shaped homohexamer of ClpQ is capped on each side by a ring-shaped ClpY homohexamer. The assembly of the ClpQ/ClpY complex is dependent on binding of ATP.</text>
</comment>
<feature type="domain" description="Clp ATPase C-terminal" evidence="10">
    <location>
        <begin position="352"/>
        <end position="446"/>
    </location>
</feature>
<dbReference type="FunFam" id="3.40.50.300:FF:000220">
    <property type="entry name" value="ATP-dependent protease ATPase subunit HslU"/>
    <property type="match status" value="1"/>
</dbReference>
<feature type="domain" description="AAA+ ATPase" evidence="9">
    <location>
        <begin position="47"/>
        <end position="353"/>
    </location>
</feature>
<dbReference type="NCBIfam" id="TIGR00390">
    <property type="entry name" value="hslU"/>
    <property type="match status" value="1"/>
</dbReference>
<keyword evidence="4 8" id="KW-0547">Nucleotide-binding</keyword>
<evidence type="ECO:0000313" key="12">
    <source>
        <dbReference type="Proteomes" id="UP000523528"/>
    </source>
</evidence>
<dbReference type="InterPro" id="IPR003959">
    <property type="entry name" value="ATPase_AAA_core"/>
</dbReference>
<dbReference type="AlphaFoldDB" id="A0A7X0DA74"/>
<dbReference type="GO" id="GO:0036402">
    <property type="term" value="F:proteasome-activating activity"/>
    <property type="evidence" value="ECO:0007669"/>
    <property type="project" value="UniProtKB-UniRule"/>
</dbReference>
<dbReference type="GO" id="GO:0005524">
    <property type="term" value="F:ATP binding"/>
    <property type="evidence" value="ECO:0007669"/>
    <property type="project" value="UniProtKB-UniRule"/>
</dbReference>
<keyword evidence="5 8" id="KW-0067">ATP-binding</keyword>
<dbReference type="EMBL" id="JACHES010000002">
    <property type="protein sequence ID" value="MBB6175804.1"/>
    <property type="molecule type" value="Genomic_DNA"/>
</dbReference>
<evidence type="ECO:0000256" key="1">
    <source>
        <dbReference type="ARBA" id="ARBA00004496"/>
    </source>
</evidence>
<evidence type="ECO:0000256" key="4">
    <source>
        <dbReference type="ARBA" id="ARBA00022741"/>
    </source>
</evidence>
<evidence type="ECO:0000256" key="7">
    <source>
        <dbReference type="ARBA" id="ARBA00065893"/>
    </source>
</evidence>
<accession>A0A7X0DA74</accession>
<comment type="subcellular location">
    <subcellularLocation>
        <location evidence="1 8">Cytoplasm</location>
    </subcellularLocation>
</comment>
<dbReference type="InterPro" id="IPR003593">
    <property type="entry name" value="AAA+_ATPase"/>
</dbReference>
<protein>
    <recommendedName>
        <fullName evidence="8">ATP-dependent protease ATPase subunit HslU</fullName>
    </recommendedName>
    <alternativeName>
        <fullName evidence="8">Unfoldase HslU</fullName>
    </alternativeName>
</protein>
<dbReference type="RefSeq" id="WP_183247052.1">
    <property type="nucleotide sequence ID" value="NZ_JACHES010000002.1"/>
</dbReference>
<dbReference type="PANTHER" id="PTHR48102">
    <property type="entry name" value="ATP-DEPENDENT CLP PROTEASE ATP-BINDING SUBUNIT CLPX-LIKE, MITOCHONDRIAL-RELATED"/>
    <property type="match status" value="1"/>
</dbReference>
<keyword evidence="11" id="KW-0378">Hydrolase</keyword>
<dbReference type="NCBIfam" id="NF003544">
    <property type="entry name" value="PRK05201.1"/>
    <property type="match status" value="1"/>
</dbReference>
<keyword evidence="3 8" id="KW-0963">Cytoplasm</keyword>
<dbReference type="GO" id="GO:0016887">
    <property type="term" value="F:ATP hydrolysis activity"/>
    <property type="evidence" value="ECO:0007669"/>
    <property type="project" value="InterPro"/>
</dbReference>
<evidence type="ECO:0000256" key="3">
    <source>
        <dbReference type="ARBA" id="ARBA00022490"/>
    </source>
</evidence>
<evidence type="ECO:0000256" key="5">
    <source>
        <dbReference type="ARBA" id="ARBA00022840"/>
    </source>
</evidence>
<feature type="binding site" evidence="8">
    <location>
        <position position="272"/>
    </location>
    <ligand>
        <name>ATP</name>
        <dbReference type="ChEBI" id="CHEBI:30616"/>
    </ligand>
</feature>
<proteinExistence type="inferred from homology"/>
<evidence type="ECO:0000259" key="10">
    <source>
        <dbReference type="SMART" id="SM01086"/>
    </source>
</evidence>
<dbReference type="SMART" id="SM01086">
    <property type="entry name" value="ClpB_D2-small"/>
    <property type="match status" value="1"/>
</dbReference>
<dbReference type="HAMAP" id="MF_00249">
    <property type="entry name" value="HslU"/>
    <property type="match status" value="1"/>
</dbReference>
<comment type="subunit">
    <text evidence="8">A double ring-shaped homohexamer of HslV is capped on each side by a ring-shaped HslU homohexamer. The assembly of the HslU/HslV complex is dependent on binding of ATP.</text>
</comment>
<evidence type="ECO:0000313" key="11">
    <source>
        <dbReference type="EMBL" id="MBB6175804.1"/>
    </source>
</evidence>
<feature type="binding site" evidence="8">
    <location>
        <position position="338"/>
    </location>
    <ligand>
        <name>ATP</name>
        <dbReference type="ChEBI" id="CHEBI:30616"/>
    </ligand>
</feature>
<dbReference type="Pfam" id="PF10431">
    <property type="entry name" value="ClpB_D2-small"/>
    <property type="match status" value="1"/>
</dbReference>
<dbReference type="GO" id="GO:0043335">
    <property type="term" value="P:protein unfolding"/>
    <property type="evidence" value="ECO:0007669"/>
    <property type="project" value="UniProtKB-UniRule"/>
</dbReference>
<comment type="similarity">
    <text evidence="2 8">Belongs to the ClpX chaperone family. HslU subfamily.</text>
</comment>
<dbReference type="Proteomes" id="UP000523528">
    <property type="component" value="Unassembled WGS sequence"/>
</dbReference>
<comment type="caution">
    <text evidence="11">The sequence shown here is derived from an EMBL/GenBank/DDBJ whole genome shotgun (WGS) entry which is preliminary data.</text>
</comment>
<dbReference type="PANTHER" id="PTHR48102:SF3">
    <property type="entry name" value="ATP-DEPENDENT PROTEASE ATPASE SUBUNIT HSLU"/>
    <property type="match status" value="1"/>
</dbReference>
<evidence type="ECO:0000256" key="8">
    <source>
        <dbReference type="HAMAP-Rule" id="MF_00249"/>
    </source>
</evidence>
<comment type="function">
    <text evidence="8">ATPase subunit of a proteasome-like degradation complex; this subunit has chaperone activity. The binding of ATP and its subsequent hydrolysis by HslU are essential for unfolding of protein substrates subsequently hydrolyzed by HslV. HslU recognizes the N-terminal part of its protein substrates and unfolds these before they are guided to HslV for hydrolysis.</text>
</comment>
<dbReference type="GO" id="GO:0009376">
    <property type="term" value="C:HslUV protease complex"/>
    <property type="evidence" value="ECO:0007669"/>
    <property type="project" value="UniProtKB-UniRule"/>
</dbReference>
<organism evidence="11 12">
    <name type="scientific">Anoxybacillus tengchongensis</name>
    <dbReference type="NCBI Taxonomy" id="576944"/>
    <lineage>
        <taxon>Bacteria</taxon>
        <taxon>Bacillati</taxon>
        <taxon>Bacillota</taxon>
        <taxon>Bacilli</taxon>
        <taxon>Bacillales</taxon>
        <taxon>Anoxybacillaceae</taxon>
        <taxon>Anoxybacillus</taxon>
    </lineage>
</organism>
<dbReference type="InterPro" id="IPR027417">
    <property type="entry name" value="P-loop_NTPase"/>
</dbReference>
<dbReference type="CDD" id="cd19498">
    <property type="entry name" value="RecA-like_HslU"/>
    <property type="match status" value="1"/>
</dbReference>
<dbReference type="InterPro" id="IPR004491">
    <property type="entry name" value="HslU"/>
</dbReference>